<proteinExistence type="predicted"/>
<dbReference type="EMBL" id="FPBH01000032">
    <property type="protein sequence ID" value="SFU25086.1"/>
    <property type="molecule type" value="Genomic_DNA"/>
</dbReference>
<feature type="transmembrane region" description="Helical" evidence="6">
    <location>
        <begin position="302"/>
        <end position="320"/>
    </location>
</feature>
<feature type="transmembrane region" description="Helical" evidence="6">
    <location>
        <begin position="160"/>
        <end position="178"/>
    </location>
</feature>
<protein>
    <submittedName>
        <fullName evidence="8">Predicted arabinose efflux permease, MFS family</fullName>
    </submittedName>
</protein>
<dbReference type="SUPFAM" id="SSF103473">
    <property type="entry name" value="MFS general substrate transporter"/>
    <property type="match status" value="1"/>
</dbReference>
<dbReference type="Gene3D" id="1.20.1250.20">
    <property type="entry name" value="MFS general substrate transporter like domains"/>
    <property type="match status" value="2"/>
</dbReference>
<evidence type="ECO:0000256" key="2">
    <source>
        <dbReference type="ARBA" id="ARBA00022475"/>
    </source>
</evidence>
<dbReference type="Proteomes" id="UP000198844">
    <property type="component" value="Unassembled WGS sequence"/>
</dbReference>
<feature type="transmembrane region" description="Helical" evidence="6">
    <location>
        <begin position="190"/>
        <end position="209"/>
    </location>
</feature>
<evidence type="ECO:0000313" key="9">
    <source>
        <dbReference type="Proteomes" id="UP000198844"/>
    </source>
</evidence>
<keyword evidence="3 6" id="KW-0812">Transmembrane</keyword>
<evidence type="ECO:0000256" key="5">
    <source>
        <dbReference type="ARBA" id="ARBA00023136"/>
    </source>
</evidence>
<dbReference type="RefSeq" id="WP_093644503.1">
    <property type="nucleotide sequence ID" value="NZ_CAJNAX010000013.1"/>
</dbReference>
<dbReference type="AlphaFoldDB" id="A0A1I7EMC9"/>
<keyword evidence="2" id="KW-1003">Cell membrane</keyword>
<dbReference type="PANTHER" id="PTHR43124:SF3">
    <property type="entry name" value="CHLORAMPHENICOL EFFLUX PUMP RV0191"/>
    <property type="match status" value="1"/>
</dbReference>
<dbReference type="InterPro" id="IPR011701">
    <property type="entry name" value="MFS"/>
</dbReference>
<feature type="transmembrane region" description="Helical" evidence="6">
    <location>
        <begin position="396"/>
        <end position="419"/>
    </location>
</feature>
<feature type="transmembrane region" description="Helical" evidence="6">
    <location>
        <begin position="103"/>
        <end position="120"/>
    </location>
</feature>
<comment type="subcellular location">
    <subcellularLocation>
        <location evidence="1">Cell membrane</location>
        <topology evidence="1">Multi-pass membrane protein</topology>
    </subcellularLocation>
</comment>
<dbReference type="OrthoDB" id="9773404at2"/>
<feature type="transmembrane region" description="Helical" evidence="6">
    <location>
        <begin position="277"/>
        <end position="295"/>
    </location>
</feature>
<accession>A0A1I7EMC9</accession>
<dbReference type="InterPro" id="IPR036259">
    <property type="entry name" value="MFS_trans_sf"/>
</dbReference>
<evidence type="ECO:0000256" key="6">
    <source>
        <dbReference type="SAM" id="Phobius"/>
    </source>
</evidence>
<sequence length="430" mass="44940">MTASIIQGVLQMSDGVQEQLHETRTEAAASSIDYGLWALTFSYVLSQFFRSYIAVISTQLIGDYHFSPQMFGWFAGSFFLVFAIAQLPVGVMFDRYGVRGPTALLMGIGAACAGILSMTTNATVALVAQAGIGLGCAPIFMGLLNYVLHSGHGTRNVRAVTTASAIGMAGALLAAFPLSRATASFGWRPVMVTAALAMLCATLGVVCFVRRRDAAAHEQSLAASQHAAGGVKRRTGFWTLMPACLALSVGSTFRTSWGGPYLADVYGFDVLARGNAMTVTSVIGIAASFCIPVVVRFCAPKLISLLWLIAGVLAALVLAVSPDGNWGVSVALICVLFSVGSIHPLVMSQARAIIAPRRLGLGLGLLNSLVFLGVALTSSCFGWIAGVAKQAHLSNAGIYSGLFSVTVVPLAIGAVIYFFSPVVAAPKEEV</sequence>
<evidence type="ECO:0000256" key="3">
    <source>
        <dbReference type="ARBA" id="ARBA00022692"/>
    </source>
</evidence>
<feature type="transmembrane region" description="Helical" evidence="6">
    <location>
        <begin position="237"/>
        <end position="257"/>
    </location>
</feature>
<dbReference type="PANTHER" id="PTHR43124">
    <property type="entry name" value="PURINE EFFLUX PUMP PBUE"/>
    <property type="match status" value="1"/>
</dbReference>
<evidence type="ECO:0000256" key="4">
    <source>
        <dbReference type="ARBA" id="ARBA00022989"/>
    </source>
</evidence>
<feature type="domain" description="Major facilitator superfamily (MFS) profile" evidence="7">
    <location>
        <begin position="35"/>
        <end position="425"/>
    </location>
</feature>
<dbReference type="GO" id="GO:0022857">
    <property type="term" value="F:transmembrane transporter activity"/>
    <property type="evidence" value="ECO:0007669"/>
    <property type="project" value="InterPro"/>
</dbReference>
<keyword evidence="5 6" id="KW-0472">Membrane</keyword>
<dbReference type="InterPro" id="IPR020846">
    <property type="entry name" value="MFS_dom"/>
</dbReference>
<reference evidence="8 9" key="1">
    <citation type="submission" date="2016-10" db="EMBL/GenBank/DDBJ databases">
        <authorList>
            <person name="de Groot N.N."/>
        </authorList>
    </citation>
    <scope>NUCLEOTIDE SEQUENCE [LARGE SCALE GENOMIC DNA]</scope>
    <source>
        <strain evidence="8 9">LMG 27731</strain>
    </source>
</reference>
<dbReference type="Pfam" id="PF07690">
    <property type="entry name" value="MFS_1"/>
    <property type="match status" value="1"/>
</dbReference>
<gene>
    <name evidence="8" type="ORF">SAMN05192563_103261</name>
</gene>
<evidence type="ECO:0000256" key="1">
    <source>
        <dbReference type="ARBA" id="ARBA00004651"/>
    </source>
</evidence>
<dbReference type="PROSITE" id="PS50850">
    <property type="entry name" value="MFS"/>
    <property type="match status" value="1"/>
</dbReference>
<name>A0A1I7EMC9_9BURK</name>
<dbReference type="InterPro" id="IPR050189">
    <property type="entry name" value="MFS_Efflux_Transporters"/>
</dbReference>
<organism evidence="8 9">
    <name type="scientific">Paraburkholderia aspalathi</name>
    <dbReference type="NCBI Taxonomy" id="1324617"/>
    <lineage>
        <taxon>Bacteria</taxon>
        <taxon>Pseudomonadati</taxon>
        <taxon>Pseudomonadota</taxon>
        <taxon>Betaproteobacteria</taxon>
        <taxon>Burkholderiales</taxon>
        <taxon>Burkholderiaceae</taxon>
        <taxon>Paraburkholderia</taxon>
    </lineage>
</organism>
<dbReference type="GO" id="GO:0005886">
    <property type="term" value="C:plasma membrane"/>
    <property type="evidence" value="ECO:0007669"/>
    <property type="project" value="UniProtKB-SubCell"/>
</dbReference>
<keyword evidence="4 6" id="KW-1133">Transmembrane helix</keyword>
<feature type="transmembrane region" description="Helical" evidence="6">
    <location>
        <begin position="73"/>
        <end position="91"/>
    </location>
</feature>
<evidence type="ECO:0000313" key="8">
    <source>
        <dbReference type="EMBL" id="SFU25086.1"/>
    </source>
</evidence>
<feature type="transmembrane region" description="Helical" evidence="6">
    <location>
        <begin position="359"/>
        <end position="384"/>
    </location>
</feature>
<feature type="transmembrane region" description="Helical" evidence="6">
    <location>
        <begin position="126"/>
        <end position="148"/>
    </location>
</feature>
<evidence type="ECO:0000259" key="7">
    <source>
        <dbReference type="PROSITE" id="PS50850"/>
    </source>
</evidence>
<feature type="transmembrane region" description="Helical" evidence="6">
    <location>
        <begin position="34"/>
        <end position="53"/>
    </location>
</feature>
<feature type="transmembrane region" description="Helical" evidence="6">
    <location>
        <begin position="326"/>
        <end position="347"/>
    </location>
</feature>